<dbReference type="PROSITE" id="PS01023">
    <property type="entry name" value="PTR2_2"/>
    <property type="match status" value="1"/>
</dbReference>
<feature type="compositionally biased region" description="Polar residues" evidence="7">
    <location>
        <begin position="43"/>
        <end position="55"/>
    </location>
</feature>
<keyword evidence="3 6" id="KW-0812">Transmembrane</keyword>
<protein>
    <submittedName>
        <fullName evidence="10">PTR2-domain-containing protein</fullName>
    </submittedName>
</protein>
<comment type="subcellular location">
    <subcellularLocation>
        <location evidence="1 6">Membrane</location>
        <topology evidence="1 6">Multi-pass membrane protein</topology>
    </subcellularLocation>
</comment>
<sequence>MNRSTRPSWLSSVTRILPQPRAPTDLRGGYTRVDGHELGDLTNRATESAGSSSQRNPDDFEFDASAEARDYSSRQYPTEIELKTLGRVADDLPWSAFLIAVVELCERFAYYGLVGPFQNYMANKWHDPNGLPGAIGLGQVGATALSNLFMFFLASMPIFAAVVADQYLGRYYTIFYGMLIYIIGLAILSVTSLPSFIEAGFALPGLLISMIFIGIGGGGIKANVSALIAEQYTETKPFVRITRSGKKVIVDPPMTITRIFSIFYLCINIGSLSPILTTSLESSVGFYAAYFLCFAMFIIGLITLIYGKNNYIIKRPTGSPVFDALRIIWIRVRTGTFEAAKSGGGRGKAGRPWSDRFVEELKKALEACRVFLFFPIYWVAFNQMNNNFVSQAGQMERHNIPNDIMSNLDPIIIIIMIPICDKYIFPYLAKRGFGSPVQKITLGFLLGAATLLYASLIQSRIYASGPCYTSPSNCPEAFIPPPPSAPEGSLGSYRPNEISILWQIPAYILIAMSEIFASVPSLEFAYSRAPKELKSFVMGMFPKNKSFEFHRTVFLLLVWKP</sequence>
<reference evidence="10" key="3">
    <citation type="submission" date="2025-08" db="UniProtKB">
        <authorList>
            <consortium name="RefSeq"/>
        </authorList>
    </citation>
    <scope>IDENTIFICATION</scope>
    <source>
        <strain evidence="10">CBS 342.82</strain>
    </source>
</reference>
<dbReference type="OrthoDB" id="8904098at2759"/>
<dbReference type="RefSeq" id="XP_033454915.1">
    <property type="nucleotide sequence ID" value="XM_033606104.1"/>
</dbReference>
<feature type="transmembrane region" description="Helical" evidence="8">
    <location>
        <begin position="133"/>
        <end position="162"/>
    </location>
</feature>
<dbReference type="SUPFAM" id="SSF103473">
    <property type="entry name" value="MFS general substrate transporter"/>
    <property type="match status" value="1"/>
</dbReference>
<name>A0A6J3LRH1_9PEZI</name>
<evidence type="ECO:0000256" key="2">
    <source>
        <dbReference type="ARBA" id="ARBA00005982"/>
    </source>
</evidence>
<keyword evidence="4 8" id="KW-1133">Transmembrane helix</keyword>
<dbReference type="InterPro" id="IPR036259">
    <property type="entry name" value="MFS_trans_sf"/>
</dbReference>
<feature type="transmembrane region" description="Helical" evidence="8">
    <location>
        <begin position="441"/>
        <end position="463"/>
    </location>
</feature>
<evidence type="ECO:0000256" key="6">
    <source>
        <dbReference type="RuleBase" id="RU003755"/>
    </source>
</evidence>
<dbReference type="GO" id="GO:0006857">
    <property type="term" value="P:oligopeptide transport"/>
    <property type="evidence" value="ECO:0007669"/>
    <property type="project" value="InterPro"/>
</dbReference>
<feature type="transmembrane region" description="Helical" evidence="8">
    <location>
        <begin position="504"/>
        <end position="526"/>
    </location>
</feature>
<evidence type="ECO:0000313" key="9">
    <source>
        <dbReference type="Proteomes" id="UP000504637"/>
    </source>
</evidence>
<evidence type="ECO:0000256" key="4">
    <source>
        <dbReference type="ARBA" id="ARBA00022989"/>
    </source>
</evidence>
<dbReference type="PANTHER" id="PTHR11654">
    <property type="entry name" value="OLIGOPEPTIDE TRANSPORTER-RELATED"/>
    <property type="match status" value="1"/>
</dbReference>
<evidence type="ECO:0000256" key="7">
    <source>
        <dbReference type="SAM" id="MobiDB-lite"/>
    </source>
</evidence>
<gene>
    <name evidence="10" type="ORF">K489DRAFT_385436</name>
</gene>
<keyword evidence="5 8" id="KW-0472">Membrane</keyword>
<evidence type="ECO:0000256" key="5">
    <source>
        <dbReference type="ARBA" id="ARBA00023136"/>
    </source>
</evidence>
<dbReference type="GeneID" id="54363904"/>
<dbReference type="Gene3D" id="1.20.1250.20">
    <property type="entry name" value="MFS general substrate transporter like domains"/>
    <property type="match status" value="1"/>
</dbReference>
<keyword evidence="6" id="KW-0813">Transport</keyword>
<organism evidence="10">
    <name type="scientific">Dissoconium aciculare CBS 342.82</name>
    <dbReference type="NCBI Taxonomy" id="1314786"/>
    <lineage>
        <taxon>Eukaryota</taxon>
        <taxon>Fungi</taxon>
        <taxon>Dikarya</taxon>
        <taxon>Ascomycota</taxon>
        <taxon>Pezizomycotina</taxon>
        <taxon>Dothideomycetes</taxon>
        <taxon>Dothideomycetidae</taxon>
        <taxon>Mycosphaerellales</taxon>
        <taxon>Dissoconiaceae</taxon>
        <taxon>Dissoconium</taxon>
    </lineage>
</organism>
<evidence type="ECO:0000256" key="8">
    <source>
        <dbReference type="SAM" id="Phobius"/>
    </source>
</evidence>
<dbReference type="GO" id="GO:0016020">
    <property type="term" value="C:membrane"/>
    <property type="evidence" value="ECO:0007669"/>
    <property type="project" value="UniProtKB-SubCell"/>
</dbReference>
<keyword evidence="9" id="KW-1185">Reference proteome</keyword>
<proteinExistence type="inferred from homology"/>
<dbReference type="GO" id="GO:0022857">
    <property type="term" value="F:transmembrane transporter activity"/>
    <property type="evidence" value="ECO:0007669"/>
    <property type="project" value="InterPro"/>
</dbReference>
<accession>A0A6J3LRH1</accession>
<feature type="transmembrane region" description="Helical" evidence="8">
    <location>
        <begin position="174"/>
        <end position="193"/>
    </location>
</feature>
<dbReference type="InterPro" id="IPR000109">
    <property type="entry name" value="POT_fam"/>
</dbReference>
<comment type="similarity">
    <text evidence="2 6">Belongs to the major facilitator superfamily. Proton-dependent oligopeptide transporter (POT/PTR) (TC 2.A.17) family.</text>
</comment>
<dbReference type="InterPro" id="IPR018456">
    <property type="entry name" value="PTR2_symporter_CS"/>
</dbReference>
<reference evidence="10" key="2">
    <citation type="submission" date="2020-04" db="EMBL/GenBank/DDBJ databases">
        <authorList>
            <consortium name="NCBI Genome Project"/>
        </authorList>
    </citation>
    <scope>NUCLEOTIDE SEQUENCE</scope>
    <source>
        <strain evidence="10">CBS 342.82</strain>
    </source>
</reference>
<dbReference type="AlphaFoldDB" id="A0A6J3LRH1"/>
<dbReference type="Proteomes" id="UP000504637">
    <property type="component" value="Unplaced"/>
</dbReference>
<feature type="transmembrane region" description="Helical" evidence="8">
    <location>
        <begin position="199"/>
        <end position="220"/>
    </location>
</feature>
<evidence type="ECO:0000313" key="10">
    <source>
        <dbReference type="RefSeq" id="XP_033454915.1"/>
    </source>
</evidence>
<feature type="transmembrane region" description="Helical" evidence="8">
    <location>
        <begin position="287"/>
        <end position="306"/>
    </location>
</feature>
<dbReference type="Pfam" id="PF00854">
    <property type="entry name" value="PTR2"/>
    <property type="match status" value="1"/>
</dbReference>
<feature type="transmembrane region" description="Helical" evidence="8">
    <location>
        <begin position="256"/>
        <end position="275"/>
    </location>
</feature>
<reference evidence="10" key="1">
    <citation type="submission" date="2020-01" db="EMBL/GenBank/DDBJ databases">
        <authorList>
            <consortium name="DOE Joint Genome Institute"/>
            <person name="Haridas S."/>
            <person name="Albert R."/>
            <person name="Binder M."/>
            <person name="Bloem J."/>
            <person name="Labutti K."/>
            <person name="Salamov A."/>
            <person name="Andreopoulos B."/>
            <person name="Baker S.E."/>
            <person name="Barry K."/>
            <person name="Bills G."/>
            <person name="Bluhm B.H."/>
            <person name="Cannon C."/>
            <person name="Castanera R."/>
            <person name="Culley D.E."/>
            <person name="Daum C."/>
            <person name="Ezra D."/>
            <person name="Gonzalez J.B."/>
            <person name="Henrissat B."/>
            <person name="Kuo A."/>
            <person name="Liang C."/>
            <person name="Lipzen A."/>
            <person name="Lutzoni F."/>
            <person name="Magnuson J."/>
            <person name="Mondo S."/>
            <person name="Nolan M."/>
            <person name="Ohm R."/>
            <person name="Pangilinan J."/>
            <person name="Park H.-J."/>
            <person name="Ramirez L."/>
            <person name="Alfaro M."/>
            <person name="Sun H."/>
            <person name="Tritt A."/>
            <person name="Yoshinaga Y."/>
            <person name="Zwiers L.-H."/>
            <person name="Turgeon B.G."/>
            <person name="Goodwin S.B."/>
            <person name="Spatafora J.W."/>
            <person name="Crous P.W."/>
            <person name="Grigoriev I.V."/>
        </authorList>
    </citation>
    <scope>NUCLEOTIDE SEQUENCE</scope>
    <source>
        <strain evidence="10">CBS 342.82</strain>
    </source>
</reference>
<evidence type="ECO:0000256" key="3">
    <source>
        <dbReference type="ARBA" id="ARBA00022692"/>
    </source>
</evidence>
<evidence type="ECO:0000256" key="1">
    <source>
        <dbReference type="ARBA" id="ARBA00004141"/>
    </source>
</evidence>
<feature type="region of interest" description="Disordered" evidence="7">
    <location>
        <begin position="19"/>
        <end position="60"/>
    </location>
</feature>